<keyword evidence="7" id="KW-0653">Protein transport</keyword>
<evidence type="ECO:0000256" key="3">
    <source>
        <dbReference type="ARBA" id="ARBA00022475"/>
    </source>
</evidence>
<evidence type="ECO:0000256" key="2">
    <source>
        <dbReference type="ARBA" id="ARBA00005811"/>
    </source>
</evidence>
<evidence type="ECO:0000256" key="8">
    <source>
        <dbReference type="SAM" id="MobiDB-lite"/>
    </source>
</evidence>
<sequence length="194" mass="21529">MTSAAQKPAPTRAVLEKEKEQRAYRRARRKAREAAGEIKELNIVAMMDMMTILLVFLLKSYQASTLSVNMDPHALTLPASTTQEKPTEAITITVSQKDVSVNDRHVVAVENGAIPASAKGGKADSFYVAALYDALKKEVDKQKYIARYNTSARFEGRVSLVADKHIAYRTIMEVLYTAGQAELGDYNFLVLKNE</sequence>
<feature type="region of interest" description="Disordered" evidence="8">
    <location>
        <begin position="1"/>
        <end position="22"/>
    </location>
</feature>
<keyword evidence="6" id="KW-0472">Membrane</keyword>
<evidence type="ECO:0000256" key="7">
    <source>
        <dbReference type="RuleBase" id="RU003879"/>
    </source>
</evidence>
<name>A0ABM7X2B8_9BACT</name>
<comment type="subcellular location">
    <subcellularLocation>
        <location evidence="1">Cell membrane</location>
        <topology evidence="1">Single-pass membrane protein</topology>
    </subcellularLocation>
    <subcellularLocation>
        <location evidence="7">Cell membrane</location>
        <topology evidence="7">Single-pass type II membrane protein</topology>
    </subcellularLocation>
</comment>
<comment type="similarity">
    <text evidence="2 7">Belongs to the ExbD/TolR family.</text>
</comment>
<evidence type="ECO:0000313" key="9">
    <source>
        <dbReference type="EMBL" id="BDG05931.1"/>
    </source>
</evidence>
<keyword evidence="3" id="KW-1003">Cell membrane</keyword>
<evidence type="ECO:0000256" key="4">
    <source>
        <dbReference type="ARBA" id="ARBA00022692"/>
    </source>
</evidence>
<dbReference type="RefSeq" id="WP_248355127.1">
    <property type="nucleotide sequence ID" value="NZ_AP025591.1"/>
</dbReference>
<keyword evidence="7" id="KW-0813">Transport</keyword>
<evidence type="ECO:0000313" key="10">
    <source>
        <dbReference type="Proteomes" id="UP001162891"/>
    </source>
</evidence>
<keyword evidence="4 7" id="KW-0812">Transmembrane</keyword>
<evidence type="ECO:0008006" key="11">
    <source>
        <dbReference type="Google" id="ProtNLM"/>
    </source>
</evidence>
<dbReference type="InterPro" id="IPR003400">
    <property type="entry name" value="ExbD"/>
</dbReference>
<gene>
    <name evidence="9" type="ORF">AMOR_49270</name>
</gene>
<dbReference type="Pfam" id="PF02472">
    <property type="entry name" value="ExbD"/>
    <property type="match status" value="1"/>
</dbReference>
<evidence type="ECO:0000256" key="5">
    <source>
        <dbReference type="ARBA" id="ARBA00022989"/>
    </source>
</evidence>
<proteinExistence type="inferred from homology"/>
<reference evidence="10" key="1">
    <citation type="journal article" date="2022" name="Int. J. Syst. Evol. Microbiol.">
        <title>Anaeromyxobacter oryzae sp. nov., Anaeromyxobacter diazotrophicus sp. nov. and Anaeromyxobacter paludicola sp. nov., isolated from paddy soils.</title>
        <authorList>
            <person name="Itoh H."/>
            <person name="Xu Z."/>
            <person name="Mise K."/>
            <person name="Masuda Y."/>
            <person name="Ushijima N."/>
            <person name="Hayakawa C."/>
            <person name="Shiratori Y."/>
            <person name="Senoo K."/>
        </authorList>
    </citation>
    <scope>NUCLEOTIDE SEQUENCE [LARGE SCALE GENOMIC DNA]</scope>
    <source>
        <strain evidence="10">Red232</strain>
    </source>
</reference>
<accession>A0ABM7X2B8</accession>
<keyword evidence="10" id="KW-1185">Reference proteome</keyword>
<evidence type="ECO:0000256" key="6">
    <source>
        <dbReference type="ARBA" id="ARBA00023136"/>
    </source>
</evidence>
<keyword evidence="5" id="KW-1133">Transmembrane helix</keyword>
<dbReference type="EMBL" id="AP025591">
    <property type="protein sequence ID" value="BDG05931.1"/>
    <property type="molecule type" value="Genomic_DNA"/>
</dbReference>
<evidence type="ECO:0000256" key="1">
    <source>
        <dbReference type="ARBA" id="ARBA00004162"/>
    </source>
</evidence>
<protein>
    <recommendedName>
        <fullName evidence="11">Biopolymer transporter ExbD</fullName>
    </recommendedName>
</protein>
<dbReference type="Proteomes" id="UP001162891">
    <property type="component" value="Chromosome"/>
</dbReference>
<organism evidence="9 10">
    <name type="scientific">Anaeromyxobacter oryzae</name>
    <dbReference type="NCBI Taxonomy" id="2918170"/>
    <lineage>
        <taxon>Bacteria</taxon>
        <taxon>Pseudomonadati</taxon>
        <taxon>Myxococcota</taxon>
        <taxon>Myxococcia</taxon>
        <taxon>Myxococcales</taxon>
        <taxon>Cystobacterineae</taxon>
        <taxon>Anaeromyxobacteraceae</taxon>
        <taxon>Anaeromyxobacter</taxon>
    </lineage>
</organism>